<feature type="transmembrane region" description="Helical" evidence="9">
    <location>
        <begin position="1270"/>
        <end position="1288"/>
    </location>
</feature>
<gene>
    <name evidence="12" type="primary">w</name>
    <name evidence="12" type="ORF">AK812_SmicGene23755</name>
</gene>
<dbReference type="Pfam" id="PF00005">
    <property type="entry name" value="ABC_tran"/>
    <property type="match status" value="1"/>
</dbReference>
<evidence type="ECO:0000259" key="10">
    <source>
        <dbReference type="PROSITE" id="PS50853"/>
    </source>
</evidence>
<dbReference type="Proteomes" id="UP000186817">
    <property type="component" value="Unassembled WGS sequence"/>
</dbReference>
<dbReference type="SUPFAM" id="SSF49265">
    <property type="entry name" value="Fibronectin type III"/>
    <property type="match status" value="2"/>
</dbReference>
<dbReference type="CDD" id="cd00063">
    <property type="entry name" value="FN3"/>
    <property type="match status" value="2"/>
</dbReference>
<comment type="caution">
    <text evidence="12">The sequence shown here is derived from an EMBL/GenBank/DDBJ whole genome shotgun (WGS) entry which is preliminary data.</text>
</comment>
<feature type="domain" description="ABC transporter" evidence="11">
    <location>
        <begin position="837"/>
        <end position="1080"/>
    </location>
</feature>
<keyword evidence="13" id="KW-1185">Reference proteome</keyword>
<dbReference type="GO" id="GO:0016020">
    <property type="term" value="C:membrane"/>
    <property type="evidence" value="ECO:0007669"/>
    <property type="project" value="UniProtKB-SubCell"/>
</dbReference>
<comment type="subcellular location">
    <subcellularLocation>
        <location evidence="1">Membrane</location>
        <topology evidence="1">Multi-pass membrane protein</topology>
    </subcellularLocation>
</comment>
<keyword evidence="6 9" id="KW-1133">Transmembrane helix</keyword>
<dbReference type="GO" id="GO:0005524">
    <property type="term" value="F:ATP binding"/>
    <property type="evidence" value="ECO:0007669"/>
    <property type="project" value="UniProtKB-KW"/>
</dbReference>
<evidence type="ECO:0000256" key="2">
    <source>
        <dbReference type="ARBA" id="ARBA00022448"/>
    </source>
</evidence>
<dbReference type="InterPro" id="IPR003593">
    <property type="entry name" value="AAA+_ATPase"/>
</dbReference>
<evidence type="ECO:0000256" key="5">
    <source>
        <dbReference type="ARBA" id="ARBA00022840"/>
    </source>
</evidence>
<feature type="transmembrane region" description="Helical" evidence="9">
    <location>
        <begin position="1328"/>
        <end position="1347"/>
    </location>
</feature>
<dbReference type="SUPFAM" id="SSF52540">
    <property type="entry name" value="P-loop containing nucleoside triphosphate hydrolases"/>
    <property type="match status" value="1"/>
</dbReference>
<feature type="domain" description="Fibronectin type-III" evidence="10">
    <location>
        <begin position="373"/>
        <end position="477"/>
    </location>
</feature>
<keyword evidence="2" id="KW-0813">Transport</keyword>
<evidence type="ECO:0000259" key="11">
    <source>
        <dbReference type="PROSITE" id="PS50893"/>
    </source>
</evidence>
<evidence type="ECO:0000256" key="7">
    <source>
        <dbReference type="ARBA" id="ARBA00023136"/>
    </source>
</evidence>
<dbReference type="PANTHER" id="PTHR48041">
    <property type="entry name" value="ABC TRANSPORTER G FAMILY MEMBER 28"/>
    <property type="match status" value="1"/>
</dbReference>
<organism evidence="12 13">
    <name type="scientific">Symbiodinium microadriaticum</name>
    <name type="common">Dinoflagellate</name>
    <name type="synonym">Zooxanthella microadriatica</name>
    <dbReference type="NCBI Taxonomy" id="2951"/>
    <lineage>
        <taxon>Eukaryota</taxon>
        <taxon>Sar</taxon>
        <taxon>Alveolata</taxon>
        <taxon>Dinophyceae</taxon>
        <taxon>Suessiales</taxon>
        <taxon>Symbiodiniaceae</taxon>
        <taxon>Symbiodinium</taxon>
    </lineage>
</organism>
<keyword evidence="3 9" id="KW-0812">Transmembrane</keyword>
<dbReference type="InterPro" id="IPR003961">
    <property type="entry name" value="FN3_dom"/>
</dbReference>
<dbReference type="GO" id="GO:0016887">
    <property type="term" value="F:ATP hydrolysis activity"/>
    <property type="evidence" value="ECO:0007669"/>
    <property type="project" value="InterPro"/>
</dbReference>
<feature type="region of interest" description="Disordered" evidence="8">
    <location>
        <begin position="797"/>
        <end position="817"/>
    </location>
</feature>
<dbReference type="InterPro" id="IPR036116">
    <property type="entry name" value="FN3_sf"/>
</dbReference>
<dbReference type="InterPro" id="IPR050352">
    <property type="entry name" value="ABCG_transporters"/>
</dbReference>
<feature type="transmembrane region" description="Helical" evidence="9">
    <location>
        <begin position="1165"/>
        <end position="1183"/>
    </location>
</feature>
<name>A0A1Q9DGB8_SYMMI</name>
<sequence length="1447" mass="158883">MEQSLERKSSKLELAEMRQKYAEIRAVAPARVSETPDPPTYVYSDGSILRIGDGADVPDYNLYITADDRGWPDAMMPAQASPPAAEDADLLNPQPPKALGEWPCNLFILVEQATARYEHDCSQTPDYAQDDRSDGNPAIVDQTFGYVYMKALRWYGISVRMENTATDLLKDLSIPATLFCAPLPAQPVVTVRSSDARQILGGPLDAEVLRIYMDDGMGGNLDLYRELAPEEVALDENNETVILPLYPLTPGRWFRLQVTAVTPAGESAPSSEAPPTPVIMHLPSATSVHLSWNASAADHDYICAAYGYQILINSSDGLNESDVLNASVMSYELQGLVPGTHYDFQVRSLVGAGVRDSGWSSTTAGGVPSQMLPPVLVTDFSTVSVAYVGWTAPDMNFGVPVGYELLLSLSPVGDSFVLLDIHMDLVSVSLVPDATGCSVSALTPDTLYRFRVRALNQLFGAGPLSDIAEISVGTVPTVQPPWLEDADNCSLNWRWNGRLVHSYEFKLEASDNVEEVWILNGSFDEPRLGLQLSVDSDTWPELVYGRHFRAAIRTVSGLVRDPNVDITAGIVQLVAWDPVTSAIAGSSDWEELGLQYDIWGKPHPNFGNVSWESLLQINTHEDTFPRTPVNSYWAFKLRLKNHNGFYGDFTTDLLCMPGIWDEYGKELHLSTGQLPGAPLDLSGVANDTVVLSWQIPSLDGFVPITHYEAAVPEARCNSDPWEKVLNTDLSHELQASSGSAVCEVRAANAVGTGPSASLTVTVLRHFISSLQRGVPEPSGAMKPTPEDLSVRLRDAVDDTDDTPTFPDERGPSSGLMRQVRECSRQLSQEANVEEISMEWTDLTFTIGSHKILSNITGMIQPGKLTGVFGPSGSGKTTLLNILAGRQNTKAGGMSLSGQITTGGVPVDPVSFRSNIAYVMQDDSLLPFETPRECLYFSACLRLPRSVTEEQRQEFVQSLLNTLHLERCSTTIVGSALVKGISGGERKRTSVGIELITNPRMLFLDEPLSGLDSYAAYTLVVALKELAEANVPVLCTVHQPSSEIFAKFDDVIILHGGEVTYHGPAEHIATHFDVLGYPCPSNFNPADHVMFLLQKEMPEKLQTIKTAWLDSGAFKKMHDQITNFRGQGNARPASVLPEQTGANFCQQLAMLLVRETRGTIRNKGVLFARLGMSLFLACMYGWLFSGSAAQGDNSHSTEKNCVPNNFSYAGCQSDFQAHFGTIVSLSIMAMMGAAQPVLLQFPQERPVFLREYAAHQYGVVPYFISKTIVEMPVVLLSQIVTFLVTYWWMGLHGSVLLLVLVSWGLGVASSSLALLVGCGVSTAQKAIQLAPLTLIPQMLFSGLFVPVAKIPLSLRWVRYLCPLKYAINLMTIVEFSYVKESIDNCEQEYSQAECMKQQPGDYLRQQLVKTQSVEWDEWSFYLGALVGLYVLFRLIASILLWRKGRYVF</sequence>
<dbReference type="InterPro" id="IPR027417">
    <property type="entry name" value="P-loop_NTPase"/>
</dbReference>
<dbReference type="CDD" id="cd03213">
    <property type="entry name" value="ABCG_EPDR"/>
    <property type="match status" value="1"/>
</dbReference>
<dbReference type="InterPro" id="IPR043926">
    <property type="entry name" value="ABCG_dom"/>
</dbReference>
<evidence type="ECO:0000256" key="1">
    <source>
        <dbReference type="ARBA" id="ARBA00004141"/>
    </source>
</evidence>
<dbReference type="Gene3D" id="2.60.40.10">
    <property type="entry name" value="Immunoglobulins"/>
    <property type="match status" value="3"/>
</dbReference>
<feature type="transmembrane region" description="Helical" evidence="9">
    <location>
        <begin position="1294"/>
        <end position="1316"/>
    </location>
</feature>
<dbReference type="PROSITE" id="PS50893">
    <property type="entry name" value="ABC_TRANSPORTER_2"/>
    <property type="match status" value="1"/>
</dbReference>
<keyword evidence="5" id="KW-0067">ATP-binding</keyword>
<evidence type="ECO:0000256" key="9">
    <source>
        <dbReference type="SAM" id="Phobius"/>
    </source>
</evidence>
<dbReference type="Pfam" id="PF01061">
    <property type="entry name" value="ABC2_membrane"/>
    <property type="match status" value="1"/>
</dbReference>
<dbReference type="InterPro" id="IPR003439">
    <property type="entry name" value="ABC_transporter-like_ATP-bd"/>
</dbReference>
<dbReference type="SMART" id="SM00060">
    <property type="entry name" value="FN3"/>
    <property type="match status" value="4"/>
</dbReference>
<dbReference type="PROSITE" id="PS50853">
    <property type="entry name" value="FN3"/>
    <property type="match status" value="2"/>
</dbReference>
<dbReference type="GO" id="GO:0140359">
    <property type="term" value="F:ABC-type transporter activity"/>
    <property type="evidence" value="ECO:0007669"/>
    <property type="project" value="InterPro"/>
</dbReference>
<dbReference type="Gene3D" id="3.40.50.300">
    <property type="entry name" value="P-loop containing nucleotide triphosphate hydrolases"/>
    <property type="match status" value="1"/>
</dbReference>
<dbReference type="InterPro" id="IPR013525">
    <property type="entry name" value="ABC2_TM"/>
</dbReference>
<feature type="transmembrane region" description="Helical" evidence="9">
    <location>
        <begin position="1417"/>
        <end position="1440"/>
    </location>
</feature>
<evidence type="ECO:0000256" key="6">
    <source>
        <dbReference type="ARBA" id="ARBA00022989"/>
    </source>
</evidence>
<dbReference type="Pfam" id="PF00041">
    <property type="entry name" value="fn3"/>
    <property type="match status" value="1"/>
</dbReference>
<dbReference type="PANTHER" id="PTHR48041:SF139">
    <property type="entry name" value="PROTEIN SCARLET"/>
    <property type="match status" value="1"/>
</dbReference>
<keyword evidence="4" id="KW-0547">Nucleotide-binding</keyword>
<dbReference type="EMBL" id="LSRX01000551">
    <property type="protein sequence ID" value="OLP94232.1"/>
    <property type="molecule type" value="Genomic_DNA"/>
</dbReference>
<reference evidence="12 13" key="1">
    <citation type="submission" date="2016-02" db="EMBL/GenBank/DDBJ databases">
        <title>Genome analysis of coral dinoflagellate symbionts highlights evolutionary adaptations to a symbiotic lifestyle.</title>
        <authorList>
            <person name="Aranda M."/>
            <person name="Li Y."/>
            <person name="Liew Y.J."/>
            <person name="Baumgarten S."/>
            <person name="Simakov O."/>
            <person name="Wilson M."/>
            <person name="Piel J."/>
            <person name="Ashoor H."/>
            <person name="Bougouffa S."/>
            <person name="Bajic V.B."/>
            <person name="Ryu T."/>
            <person name="Ravasi T."/>
            <person name="Bayer T."/>
            <person name="Micklem G."/>
            <person name="Kim H."/>
            <person name="Bhak J."/>
            <person name="Lajeunesse T.C."/>
            <person name="Voolstra C.R."/>
        </authorList>
    </citation>
    <scope>NUCLEOTIDE SEQUENCE [LARGE SCALE GENOMIC DNA]</scope>
    <source>
        <strain evidence="12 13">CCMP2467</strain>
    </source>
</reference>
<keyword evidence="7 9" id="KW-0472">Membrane</keyword>
<protein>
    <submittedName>
        <fullName evidence="12">Protein white</fullName>
    </submittedName>
</protein>
<evidence type="ECO:0000256" key="8">
    <source>
        <dbReference type="SAM" id="MobiDB-lite"/>
    </source>
</evidence>
<dbReference type="OrthoDB" id="184675at2759"/>
<dbReference type="Pfam" id="PF19055">
    <property type="entry name" value="ABC2_membrane_7"/>
    <property type="match status" value="1"/>
</dbReference>
<dbReference type="SMART" id="SM00382">
    <property type="entry name" value="AAA"/>
    <property type="match status" value="1"/>
</dbReference>
<accession>A0A1Q9DGB8</accession>
<evidence type="ECO:0000256" key="4">
    <source>
        <dbReference type="ARBA" id="ARBA00022741"/>
    </source>
</evidence>
<evidence type="ECO:0000313" key="12">
    <source>
        <dbReference type="EMBL" id="OLP94232.1"/>
    </source>
</evidence>
<dbReference type="InterPro" id="IPR013783">
    <property type="entry name" value="Ig-like_fold"/>
</dbReference>
<proteinExistence type="predicted"/>
<evidence type="ECO:0000256" key="3">
    <source>
        <dbReference type="ARBA" id="ARBA00022692"/>
    </source>
</evidence>
<feature type="domain" description="Fibronectin type-III" evidence="10">
    <location>
        <begin position="274"/>
        <end position="370"/>
    </location>
</feature>
<evidence type="ECO:0000313" key="13">
    <source>
        <dbReference type="Proteomes" id="UP000186817"/>
    </source>
</evidence>